<dbReference type="KEGG" id="ccin:107267853"/>
<sequence>MAIFRTLLRQVTFQKVLLGTKRSGVISLTNNYSLFPSTFIKGTFIPSEQNKLKESGELQKIAHIPIKPAFNDETSSEFYDPIVRKFTNYIMRKGKKVLARNLLEKTFENVKRIQLEKYNSSSFEAQTEIELNPTVILHQALANCKPVLELMPMRRGGVRYQVPVPIRESRSAFLAARWIIEAAKDKERTIHLPEKLAWELIEASKNQGRAVRRKQELHKQCEANRAYAHYRWS</sequence>
<dbReference type="GO" id="GO:0003723">
    <property type="term" value="F:RNA binding"/>
    <property type="evidence" value="ECO:0007669"/>
    <property type="project" value="InterPro"/>
</dbReference>
<reference evidence="7" key="1">
    <citation type="submission" date="2025-08" db="UniProtKB">
        <authorList>
            <consortium name="RefSeq"/>
        </authorList>
    </citation>
    <scope>IDENTIFICATION</scope>
</reference>
<dbReference type="Proteomes" id="UP000694920">
    <property type="component" value="Unplaced"/>
</dbReference>
<dbReference type="GO" id="GO:0003735">
    <property type="term" value="F:structural constituent of ribosome"/>
    <property type="evidence" value="ECO:0007669"/>
    <property type="project" value="InterPro"/>
</dbReference>
<dbReference type="RefSeq" id="XP_015595499.1">
    <property type="nucleotide sequence ID" value="XM_015740013.2"/>
</dbReference>
<evidence type="ECO:0000256" key="4">
    <source>
        <dbReference type="RuleBase" id="RU003619"/>
    </source>
</evidence>
<dbReference type="PANTHER" id="PTHR11205">
    <property type="entry name" value="RIBOSOMAL PROTEIN S7"/>
    <property type="match status" value="1"/>
</dbReference>
<keyword evidence="3 4" id="KW-0687">Ribonucleoprotein</keyword>
<comment type="similarity">
    <text evidence="1 4">Belongs to the universal ribosomal protein uS7 family.</text>
</comment>
<dbReference type="CDD" id="cd14870">
    <property type="entry name" value="uS7_Mitochondria_Mammalian"/>
    <property type="match status" value="1"/>
</dbReference>
<keyword evidence="2 4" id="KW-0689">Ribosomal protein</keyword>
<dbReference type="InterPro" id="IPR023798">
    <property type="entry name" value="Ribosomal_uS7_dom"/>
</dbReference>
<dbReference type="SUPFAM" id="SSF47973">
    <property type="entry name" value="Ribosomal protein S7"/>
    <property type="match status" value="1"/>
</dbReference>
<dbReference type="Pfam" id="PF00177">
    <property type="entry name" value="Ribosomal_S7"/>
    <property type="match status" value="1"/>
</dbReference>
<dbReference type="GO" id="GO:0005840">
    <property type="term" value="C:ribosome"/>
    <property type="evidence" value="ECO:0007669"/>
    <property type="project" value="UniProtKB-KW"/>
</dbReference>
<dbReference type="GO" id="GO:0006412">
    <property type="term" value="P:translation"/>
    <property type="evidence" value="ECO:0007669"/>
    <property type="project" value="InterPro"/>
</dbReference>
<proteinExistence type="inferred from homology"/>
<name>A0AAJ7BVJ8_CEPCN</name>
<dbReference type="InterPro" id="IPR000235">
    <property type="entry name" value="Ribosomal_uS7"/>
</dbReference>
<evidence type="ECO:0000256" key="3">
    <source>
        <dbReference type="ARBA" id="ARBA00023274"/>
    </source>
</evidence>
<evidence type="ECO:0000256" key="2">
    <source>
        <dbReference type="ARBA" id="ARBA00022980"/>
    </source>
</evidence>
<dbReference type="AlphaFoldDB" id="A0AAJ7BVJ8"/>
<evidence type="ECO:0000313" key="7">
    <source>
        <dbReference type="RefSeq" id="XP_015595499.1"/>
    </source>
</evidence>
<feature type="domain" description="Small ribosomal subunit protein uS7" evidence="5">
    <location>
        <begin position="74"/>
        <end position="225"/>
    </location>
</feature>
<protein>
    <submittedName>
        <fullName evidence="7">28S ribosomal protein S7, mitochondrial</fullName>
    </submittedName>
</protein>
<dbReference type="InterPro" id="IPR020606">
    <property type="entry name" value="Ribosomal_uS7_CS"/>
</dbReference>
<dbReference type="GeneID" id="107267853"/>
<keyword evidence="6" id="KW-1185">Reference proteome</keyword>
<evidence type="ECO:0000259" key="5">
    <source>
        <dbReference type="Pfam" id="PF00177"/>
    </source>
</evidence>
<evidence type="ECO:0000313" key="6">
    <source>
        <dbReference type="Proteomes" id="UP000694920"/>
    </source>
</evidence>
<accession>A0AAJ7BVJ8</accession>
<dbReference type="InterPro" id="IPR036823">
    <property type="entry name" value="Ribosomal_uS7_dom_sf"/>
</dbReference>
<dbReference type="GO" id="GO:1990904">
    <property type="term" value="C:ribonucleoprotein complex"/>
    <property type="evidence" value="ECO:0007669"/>
    <property type="project" value="UniProtKB-KW"/>
</dbReference>
<dbReference type="PROSITE" id="PS00052">
    <property type="entry name" value="RIBOSOMAL_S7"/>
    <property type="match status" value="1"/>
</dbReference>
<evidence type="ECO:0000256" key="1">
    <source>
        <dbReference type="ARBA" id="ARBA00007151"/>
    </source>
</evidence>
<dbReference type="CTD" id="51081"/>
<gene>
    <name evidence="7" type="primary">LOC107267853</name>
</gene>
<organism evidence="6 7">
    <name type="scientific">Cephus cinctus</name>
    <name type="common">Wheat stem sawfly</name>
    <dbReference type="NCBI Taxonomy" id="211228"/>
    <lineage>
        <taxon>Eukaryota</taxon>
        <taxon>Metazoa</taxon>
        <taxon>Ecdysozoa</taxon>
        <taxon>Arthropoda</taxon>
        <taxon>Hexapoda</taxon>
        <taxon>Insecta</taxon>
        <taxon>Pterygota</taxon>
        <taxon>Neoptera</taxon>
        <taxon>Endopterygota</taxon>
        <taxon>Hymenoptera</taxon>
        <taxon>Cephoidea</taxon>
        <taxon>Cephidae</taxon>
        <taxon>Cephus</taxon>
    </lineage>
</organism>
<dbReference type="Gene3D" id="1.10.455.10">
    <property type="entry name" value="Ribosomal protein S7 domain"/>
    <property type="match status" value="1"/>
</dbReference>